<reference evidence="3 4" key="1">
    <citation type="journal article" date="2019" name="Genome Biol. Evol.">
        <title>Nanopore Sequencing Significantly Improves Genome Assembly of the Protozoan Parasite Trypanosoma cruzi.</title>
        <authorList>
            <person name="Diaz-Viraque F."/>
            <person name="Pita S."/>
            <person name="Greif G."/>
            <person name="de Souza R.C.M."/>
            <person name="Iraola G."/>
            <person name="Robello C."/>
        </authorList>
    </citation>
    <scope>NUCLEOTIDE SEQUENCE [LARGE SCALE GENOMIC DNA]</scope>
    <source>
        <strain evidence="3 4">Berenice</strain>
    </source>
</reference>
<dbReference type="EMBL" id="JABDHM010000057">
    <property type="protein sequence ID" value="KAF5220131.1"/>
    <property type="molecule type" value="Genomic_DNA"/>
</dbReference>
<dbReference type="VEuPathDB" id="TriTrypDB:ECC02_006929"/>
<evidence type="ECO:0000313" key="3">
    <source>
        <dbReference type="EMBL" id="KAF5220131.1"/>
    </source>
</evidence>
<feature type="transmembrane region" description="Helical" evidence="2">
    <location>
        <begin position="65"/>
        <end position="85"/>
    </location>
</feature>
<feature type="compositionally biased region" description="Polar residues" evidence="1">
    <location>
        <begin position="400"/>
        <end position="410"/>
    </location>
</feature>
<keyword evidence="2" id="KW-0812">Transmembrane</keyword>
<feature type="compositionally biased region" description="Basic and acidic residues" evidence="1">
    <location>
        <begin position="331"/>
        <end position="345"/>
    </location>
</feature>
<evidence type="ECO:0000313" key="4">
    <source>
        <dbReference type="Proteomes" id="UP000583944"/>
    </source>
</evidence>
<feature type="transmembrane region" description="Helical" evidence="2">
    <location>
        <begin position="6"/>
        <end position="27"/>
    </location>
</feature>
<feature type="compositionally biased region" description="Low complexity" evidence="1">
    <location>
        <begin position="433"/>
        <end position="443"/>
    </location>
</feature>
<feature type="transmembrane region" description="Helical" evidence="2">
    <location>
        <begin position="160"/>
        <end position="181"/>
    </location>
</feature>
<dbReference type="AlphaFoldDB" id="A0A7J6Y042"/>
<keyword evidence="2" id="KW-1133">Transmembrane helix</keyword>
<evidence type="ECO:0000256" key="1">
    <source>
        <dbReference type="SAM" id="MobiDB-lite"/>
    </source>
</evidence>
<feature type="region of interest" description="Disordered" evidence="1">
    <location>
        <begin position="295"/>
        <end position="456"/>
    </location>
</feature>
<accession>A0A7J6Y042</accession>
<protein>
    <submittedName>
        <fullName evidence="3">Mucin-associated surface protein (MASP) subgroup S110</fullName>
    </submittedName>
</protein>
<feature type="transmembrane region" description="Helical" evidence="2">
    <location>
        <begin position="92"/>
        <end position="116"/>
    </location>
</feature>
<proteinExistence type="predicted"/>
<feature type="compositionally biased region" description="Basic and acidic residues" evidence="1">
    <location>
        <begin position="411"/>
        <end position="432"/>
    </location>
</feature>
<feature type="compositionally biased region" description="Polar residues" evidence="1">
    <location>
        <begin position="380"/>
        <end position="390"/>
    </location>
</feature>
<dbReference type="VEuPathDB" id="TriTrypDB:BCY84_07090"/>
<keyword evidence="2" id="KW-0472">Membrane</keyword>
<evidence type="ECO:0000256" key="2">
    <source>
        <dbReference type="SAM" id="Phobius"/>
    </source>
</evidence>
<dbReference type="Proteomes" id="UP000583944">
    <property type="component" value="Unassembled WGS sequence"/>
</dbReference>
<sequence length="476" mass="51316">MRENNDCVFCFTCFHCRALCFAFLLSVSVTLDASQTQLCMARTQLFAWTHFCVLVYAHWSQTLQLLFLLFCCFSTRVFNCLFFLLIDCFRAVCVCVCCLLLIPFVSWCVCCCWWAGICRCAVAVYGVAAVSLLLLSLCVDEELVCAEGYTQVTGVMAMMMTGRVLLVCALCVLWCCGAAVVSSMPDVTGGENVPHGYLVVNWETLLKNECATDEKYINKDGTVNESAVKDCIRDAMRVVCNVFCRKILGEPDDSEGERICEEYVGSRDEAGQSSHVITPAEAETLQAPMSELEELGKTPGETPKPLSGGPATEGEAAKTTGGPPTPPVEAQDNREENVPVLHPEDDPGTTESNSDSEEDDSASTTDNQESVTPDGHDKSTPTLPSTATDNVKNEADRVNTEGTQKPATESNAERKEVEESDEKIYDNTKKTPAEAAATTNNTAMPGDGDGSTAVSHSTSPLLLLLLVASAAAVVAA</sequence>
<feature type="transmembrane region" description="Helical" evidence="2">
    <location>
        <begin position="122"/>
        <end position="139"/>
    </location>
</feature>
<name>A0A7J6Y042_TRYCR</name>
<gene>
    <name evidence="3" type="ORF">ECC02_006929</name>
</gene>
<organism evidence="3 4">
    <name type="scientific">Trypanosoma cruzi</name>
    <dbReference type="NCBI Taxonomy" id="5693"/>
    <lineage>
        <taxon>Eukaryota</taxon>
        <taxon>Discoba</taxon>
        <taxon>Euglenozoa</taxon>
        <taxon>Kinetoplastea</taxon>
        <taxon>Metakinetoplastina</taxon>
        <taxon>Trypanosomatida</taxon>
        <taxon>Trypanosomatidae</taxon>
        <taxon>Trypanosoma</taxon>
        <taxon>Schizotrypanum</taxon>
    </lineage>
</organism>
<comment type="caution">
    <text evidence="3">The sequence shown here is derived from an EMBL/GenBank/DDBJ whole genome shotgun (WGS) entry which is preliminary data.</text>
</comment>